<evidence type="ECO:0000313" key="3">
    <source>
        <dbReference type="Proteomes" id="UP000554520"/>
    </source>
</evidence>
<organism evidence="2 3">
    <name type="scientific">Phyllobacterium trifolii</name>
    <dbReference type="NCBI Taxonomy" id="300193"/>
    <lineage>
        <taxon>Bacteria</taxon>
        <taxon>Pseudomonadati</taxon>
        <taxon>Pseudomonadota</taxon>
        <taxon>Alphaproteobacteria</taxon>
        <taxon>Hyphomicrobiales</taxon>
        <taxon>Phyllobacteriaceae</taxon>
        <taxon>Phyllobacterium</taxon>
    </lineage>
</organism>
<dbReference type="Proteomes" id="UP000554520">
    <property type="component" value="Unassembled WGS sequence"/>
</dbReference>
<evidence type="ECO:0000256" key="1">
    <source>
        <dbReference type="SAM" id="MobiDB-lite"/>
    </source>
</evidence>
<keyword evidence="3" id="KW-1185">Reference proteome</keyword>
<sequence length="107" mass="12846">MRKSLQQRNADQKLRQREYRARLQQERRPSRDDCARVLMHTYFLRFAKDREATQDAIDGIVGRLVRQGFAPDLSYEVVDSIVKKYAKGRWQFRRKPHLLNPDDRLNS</sequence>
<reference evidence="2 3" key="1">
    <citation type="submission" date="2020-08" db="EMBL/GenBank/DDBJ databases">
        <title>Genomic Encyclopedia of Type Strains, Phase III (KMG-III): the genomes of soil and plant-associated and newly described type strains.</title>
        <authorList>
            <person name="Whitman W."/>
        </authorList>
    </citation>
    <scope>NUCLEOTIDE SEQUENCE [LARGE SCALE GENOMIC DNA]</scope>
    <source>
        <strain evidence="2 3">CECT 7015</strain>
    </source>
</reference>
<name>A0A839UEJ9_9HYPH</name>
<evidence type="ECO:0000313" key="2">
    <source>
        <dbReference type="EMBL" id="MBB3149446.1"/>
    </source>
</evidence>
<feature type="compositionally biased region" description="Basic and acidic residues" evidence="1">
    <location>
        <begin position="10"/>
        <end position="29"/>
    </location>
</feature>
<feature type="region of interest" description="Disordered" evidence="1">
    <location>
        <begin position="1"/>
        <end position="29"/>
    </location>
</feature>
<proteinExistence type="predicted"/>
<dbReference type="AlphaFoldDB" id="A0A839UEJ9"/>
<dbReference type="EMBL" id="JACHXN010000032">
    <property type="protein sequence ID" value="MBB3149446.1"/>
    <property type="molecule type" value="Genomic_DNA"/>
</dbReference>
<protein>
    <submittedName>
        <fullName evidence="2">Uncharacterized protein</fullName>
    </submittedName>
</protein>
<comment type="caution">
    <text evidence="2">The sequence shown here is derived from an EMBL/GenBank/DDBJ whole genome shotgun (WGS) entry which is preliminary data.</text>
</comment>
<gene>
    <name evidence="2" type="ORF">FHS21_005899</name>
</gene>
<dbReference type="RefSeq" id="WP_112551163.1">
    <property type="nucleotide sequence ID" value="NZ_JACHXN010000032.1"/>
</dbReference>
<accession>A0A839UEJ9</accession>